<keyword evidence="1" id="KW-0812">Transmembrane</keyword>
<evidence type="ECO:0000313" key="2">
    <source>
        <dbReference type="EMBL" id="RKP58029.1"/>
    </source>
</evidence>
<accession>A0A494Y5S1</accession>
<comment type="caution">
    <text evidence="2">The sequence shown here is derived from an EMBL/GenBank/DDBJ whole genome shotgun (WGS) entry which is preliminary data.</text>
</comment>
<dbReference type="Proteomes" id="UP000282076">
    <property type="component" value="Unassembled WGS sequence"/>
</dbReference>
<keyword evidence="3" id="KW-1185">Reference proteome</keyword>
<keyword evidence="1" id="KW-1133">Transmembrane helix</keyword>
<dbReference type="RefSeq" id="WP_120973745.1">
    <property type="nucleotide sequence ID" value="NZ_RBZM01000001.1"/>
</dbReference>
<dbReference type="AlphaFoldDB" id="A0A494Y5S1"/>
<dbReference type="EMBL" id="RBZM01000001">
    <property type="protein sequence ID" value="RKP58029.1"/>
    <property type="molecule type" value="Genomic_DNA"/>
</dbReference>
<reference evidence="2 3" key="1">
    <citation type="submission" date="2018-10" db="EMBL/GenBank/DDBJ databases">
        <title>Cohnella sp. M2MS4P-1, whole genome shotgun sequence.</title>
        <authorList>
            <person name="Tuo L."/>
        </authorList>
    </citation>
    <scope>NUCLEOTIDE SEQUENCE [LARGE SCALE GENOMIC DNA]</scope>
    <source>
        <strain evidence="2 3">M2MS4P-1</strain>
    </source>
</reference>
<keyword evidence="1" id="KW-0472">Membrane</keyword>
<sequence>MSTNLLLIITVIVMAAAVIWTVRVGVSLGKKETNGSYFAHSGRKLGRLLSLYVVVIIAVIIIFIAMMNK</sequence>
<dbReference type="OrthoDB" id="10010878at2"/>
<name>A0A494Y5S1_9BACL</name>
<feature type="transmembrane region" description="Helical" evidence="1">
    <location>
        <begin position="49"/>
        <end position="67"/>
    </location>
</feature>
<protein>
    <submittedName>
        <fullName evidence="2">Uncharacterized protein</fullName>
    </submittedName>
</protein>
<gene>
    <name evidence="2" type="ORF">D7Z26_00515</name>
</gene>
<feature type="transmembrane region" description="Helical" evidence="1">
    <location>
        <begin position="6"/>
        <end position="28"/>
    </location>
</feature>
<evidence type="ECO:0000313" key="3">
    <source>
        <dbReference type="Proteomes" id="UP000282076"/>
    </source>
</evidence>
<proteinExistence type="predicted"/>
<organism evidence="2 3">
    <name type="scientific">Cohnella endophytica</name>
    <dbReference type="NCBI Taxonomy" id="2419778"/>
    <lineage>
        <taxon>Bacteria</taxon>
        <taxon>Bacillati</taxon>
        <taxon>Bacillota</taxon>
        <taxon>Bacilli</taxon>
        <taxon>Bacillales</taxon>
        <taxon>Paenibacillaceae</taxon>
        <taxon>Cohnella</taxon>
    </lineage>
</organism>
<evidence type="ECO:0000256" key="1">
    <source>
        <dbReference type="SAM" id="Phobius"/>
    </source>
</evidence>